<keyword evidence="1" id="KW-0611">Plant defense</keyword>
<evidence type="ECO:0000313" key="4">
    <source>
        <dbReference type="Proteomes" id="UP001341840"/>
    </source>
</evidence>
<proteinExistence type="predicted"/>
<reference evidence="3 4" key="1">
    <citation type="journal article" date="2023" name="Plants (Basel)">
        <title>Bridging the Gap: Combining Genomics and Transcriptomics Approaches to Understand Stylosanthes scabra, an Orphan Legume from the Brazilian Caatinga.</title>
        <authorList>
            <person name="Ferreira-Neto J.R.C."/>
            <person name="da Silva M.D."/>
            <person name="Binneck E."/>
            <person name="de Melo N.F."/>
            <person name="da Silva R.H."/>
            <person name="de Melo A.L.T.M."/>
            <person name="Pandolfi V."/>
            <person name="Bustamante F.O."/>
            <person name="Brasileiro-Vidal A.C."/>
            <person name="Benko-Iseppon A.M."/>
        </authorList>
    </citation>
    <scope>NUCLEOTIDE SEQUENCE [LARGE SCALE GENOMIC DNA]</scope>
    <source>
        <tissue evidence="3">Leaves</tissue>
    </source>
</reference>
<dbReference type="Pfam" id="PF23286">
    <property type="entry name" value="LRR_13"/>
    <property type="match status" value="1"/>
</dbReference>
<dbReference type="InterPro" id="IPR032675">
    <property type="entry name" value="LRR_dom_sf"/>
</dbReference>
<evidence type="ECO:0000313" key="3">
    <source>
        <dbReference type="EMBL" id="MED6146129.1"/>
    </source>
</evidence>
<dbReference type="Gene3D" id="3.80.10.10">
    <property type="entry name" value="Ribonuclease Inhibitor"/>
    <property type="match status" value="1"/>
</dbReference>
<evidence type="ECO:0000256" key="1">
    <source>
        <dbReference type="ARBA" id="ARBA00022821"/>
    </source>
</evidence>
<accession>A0ABU6TC62</accession>
<sequence length="631" mass="72513">MEDFETVVLPSSIFMFRELGKLKLRGQKVLLSIEEGTEEESSVSWSTPRCLDLSTCNLSDEFLGIFLARFPNVQQLNLSNSNFTILPACIQNCHLLRLLYIVNCKNLQEIRGIPPNIETLDASDSTSLSCWSREILLNKKLHEEVGKKKFILPGKSIPSWFEHQSSGQPISFWFRNKFPAISISLLSKEFDHPRFILPHLKLVSNGNHNSWNIFHDQTFYNFRHGHIYIYDLEDNAGLQFQQNEWNQALVSLSDVDQYGERQLRPEVWACIQIGVHIIKERTCMDDIQFTDPLLKKEDHNAADMRDYHNHHMHQQPSRELGLLSHPPPTLSDNYNWDFLDNTPTRAYTVPRTSVLRSAMLNVITGESSDTMTYYGIGETREEEVHAISTSTMSSTSIDKYLSNVNETEMSDDVEMDAFYASIDIVSNPRVSDSHQKLVTPTPSDEEMRKTLRSVQSFLYMDASILLYPELCGILKAKLDYLSKLSADHGGISREMSRVISEASQVLIHWSRDYSEARTKIDSIMSQLQSADELEMSLESNKKRFLEVVALQTEQLNAIKSNMSVSQSEPGISRKKKREIFEEGKAIKAELDEFKKNVPQWKQEHTLAKKTQANIIAKWSRLRESFQNIEKD</sequence>
<keyword evidence="4" id="KW-1185">Reference proteome</keyword>
<name>A0ABU6TC62_9FABA</name>
<dbReference type="Proteomes" id="UP001341840">
    <property type="component" value="Unassembled WGS sequence"/>
</dbReference>
<evidence type="ECO:0000259" key="2">
    <source>
        <dbReference type="Pfam" id="PF23286"/>
    </source>
</evidence>
<feature type="domain" description="Disease resistance protein RPS4B/Roq1-like leucine-rich repeats" evidence="2">
    <location>
        <begin position="8"/>
        <end position="111"/>
    </location>
</feature>
<dbReference type="InterPro" id="IPR058546">
    <property type="entry name" value="RPS4B/Roq1-like_LRR"/>
</dbReference>
<organism evidence="3 4">
    <name type="scientific">Stylosanthes scabra</name>
    <dbReference type="NCBI Taxonomy" id="79078"/>
    <lineage>
        <taxon>Eukaryota</taxon>
        <taxon>Viridiplantae</taxon>
        <taxon>Streptophyta</taxon>
        <taxon>Embryophyta</taxon>
        <taxon>Tracheophyta</taxon>
        <taxon>Spermatophyta</taxon>
        <taxon>Magnoliopsida</taxon>
        <taxon>eudicotyledons</taxon>
        <taxon>Gunneridae</taxon>
        <taxon>Pentapetalae</taxon>
        <taxon>rosids</taxon>
        <taxon>fabids</taxon>
        <taxon>Fabales</taxon>
        <taxon>Fabaceae</taxon>
        <taxon>Papilionoideae</taxon>
        <taxon>50 kb inversion clade</taxon>
        <taxon>dalbergioids sensu lato</taxon>
        <taxon>Dalbergieae</taxon>
        <taxon>Pterocarpus clade</taxon>
        <taxon>Stylosanthes</taxon>
    </lineage>
</organism>
<gene>
    <name evidence="3" type="ORF">PIB30_031721</name>
</gene>
<dbReference type="EMBL" id="JASCZI010090758">
    <property type="protein sequence ID" value="MED6146129.1"/>
    <property type="molecule type" value="Genomic_DNA"/>
</dbReference>
<protein>
    <recommendedName>
        <fullName evidence="2">Disease resistance protein RPS4B/Roq1-like leucine-rich repeats domain-containing protein</fullName>
    </recommendedName>
</protein>
<dbReference type="SUPFAM" id="SSF52047">
    <property type="entry name" value="RNI-like"/>
    <property type="match status" value="1"/>
</dbReference>
<comment type="caution">
    <text evidence="3">The sequence shown here is derived from an EMBL/GenBank/DDBJ whole genome shotgun (WGS) entry which is preliminary data.</text>
</comment>